<reference evidence="2" key="1">
    <citation type="journal article" date="2007" name="Microbiology">
        <title>Comparative analysis of the Corynebacterium glutamicum group and complete genome sequence of strain R.</title>
        <authorList>
            <person name="Yukawa H."/>
            <person name="Omumasaba C.A."/>
            <person name="Nonaka H."/>
            <person name="Kos P."/>
            <person name="Okai N."/>
            <person name="Suzuki N."/>
            <person name="Suda M."/>
            <person name="Tsuge Y."/>
            <person name="Watanabe J."/>
            <person name="Ikeda Y."/>
            <person name="Vertes A.A."/>
            <person name="Inui M."/>
        </authorList>
    </citation>
    <scope>NUCLEOTIDE SEQUENCE</scope>
    <source>
        <strain evidence="2">R</strain>
    </source>
</reference>
<dbReference type="KEGG" id="cgt:cgR_0002"/>
<protein>
    <submittedName>
        <fullName evidence="2">Uncharacterized protein</fullName>
    </submittedName>
</protein>
<sequence length="108" mass="12005">MIVDNFVYLWIDFEVRILSPVCADVSPAYPQFLESCAQSGKFRGITFSVTKLTELQVCNYTAVNKVVDNFVSWGFIGSCPQNPCTTPKLQKDPSEDGSSRAAELNFVI</sequence>
<gene>
    <name evidence="2" type="ordered locus">cgR_0002</name>
</gene>
<dbReference type="Proteomes" id="UP000006698">
    <property type="component" value="Chromosome"/>
</dbReference>
<feature type="region of interest" description="Disordered" evidence="1">
    <location>
        <begin position="87"/>
        <end position="108"/>
    </location>
</feature>
<organism evidence="2">
    <name type="scientific">Corynebacterium glutamicum (strain R)</name>
    <dbReference type="NCBI Taxonomy" id="340322"/>
    <lineage>
        <taxon>Bacteria</taxon>
        <taxon>Bacillati</taxon>
        <taxon>Actinomycetota</taxon>
        <taxon>Actinomycetes</taxon>
        <taxon>Mycobacteriales</taxon>
        <taxon>Corynebacteriaceae</taxon>
        <taxon>Corynebacterium</taxon>
    </lineage>
</organism>
<evidence type="ECO:0000256" key="1">
    <source>
        <dbReference type="SAM" id="MobiDB-lite"/>
    </source>
</evidence>
<dbReference type="AlphaFoldDB" id="A0AB72V657"/>
<dbReference type="EMBL" id="AP009044">
    <property type="protein sequence ID" value="BAF52963.1"/>
    <property type="molecule type" value="Genomic_DNA"/>
</dbReference>
<accession>A0AB72V657</accession>
<feature type="compositionally biased region" description="Basic and acidic residues" evidence="1">
    <location>
        <begin position="89"/>
        <end position="98"/>
    </location>
</feature>
<evidence type="ECO:0000313" key="2">
    <source>
        <dbReference type="EMBL" id="BAF52963.1"/>
    </source>
</evidence>
<proteinExistence type="predicted"/>
<name>A0AB72V657_CORGB</name>